<sequence>MQRWDERVWIETPYWRASMTLQRLADGSVDAEPEAIKNDFAVSKVPEMPDCVQAPLPNQPIALCTSSKASGASCLRCLPCLTPQQKSLSSW</sequence>
<dbReference type="EMBL" id="JABTEG010000005">
    <property type="protein sequence ID" value="KAG4304889.1"/>
    <property type="molecule type" value="Genomic_DNA"/>
</dbReference>
<protein>
    <submittedName>
        <fullName evidence="1">Uncharacterized protein</fullName>
    </submittedName>
</protein>
<comment type="caution">
    <text evidence="1">The sequence shown here is derived from an EMBL/GenBank/DDBJ whole genome shotgun (WGS) entry which is preliminary data.</text>
</comment>
<accession>A0ACB7CDE8</accession>
<keyword evidence="2" id="KW-1185">Reference proteome</keyword>
<organism evidence="1 2">
    <name type="scientific">Pneumocystis oryctolagi</name>
    <dbReference type="NCBI Taxonomy" id="42067"/>
    <lineage>
        <taxon>Eukaryota</taxon>
        <taxon>Fungi</taxon>
        <taxon>Dikarya</taxon>
        <taxon>Ascomycota</taxon>
        <taxon>Taphrinomycotina</taxon>
        <taxon>Pneumocystomycetes</taxon>
        <taxon>Pneumocystaceae</taxon>
        <taxon>Pneumocystis</taxon>
    </lineage>
</organism>
<name>A0ACB7CDE8_9ASCO</name>
<gene>
    <name evidence="1" type="ORF">PORY_001564</name>
</gene>
<dbReference type="Proteomes" id="UP000768646">
    <property type="component" value="Unassembled WGS sequence"/>
</dbReference>
<evidence type="ECO:0000313" key="2">
    <source>
        <dbReference type="Proteomes" id="UP000768646"/>
    </source>
</evidence>
<proteinExistence type="predicted"/>
<evidence type="ECO:0000313" key="1">
    <source>
        <dbReference type="EMBL" id="KAG4304889.1"/>
    </source>
</evidence>
<reference evidence="1 2" key="1">
    <citation type="journal article" date="2021" name="Commun. Biol.">
        <title>Genomic insights into the host specific adaptation of the Pneumocystis genus.</title>
        <authorList>
            <person name="Cisse O.H."/>
            <person name="Ma L."/>
            <person name="Dekker J.P."/>
            <person name="Khil P.P."/>
            <person name="Youn J.-H."/>
            <person name="Brenchley J.M."/>
            <person name="Blair R."/>
            <person name="Pahar B."/>
            <person name="Chabe M."/>
            <person name="Van Rompay K.K.A."/>
            <person name="Keesler R."/>
            <person name="Sukura A."/>
            <person name="Hirsch V."/>
            <person name="Kutty G."/>
            <person name="Liu Y."/>
            <person name="Peng L."/>
            <person name="Chen J."/>
            <person name="Song J."/>
            <person name="Weissenbacher-Lang C."/>
            <person name="Xu J."/>
            <person name="Upham N.S."/>
            <person name="Stajich J.E."/>
            <person name="Cuomo C.A."/>
            <person name="Cushion M.T."/>
            <person name="Kovacs J.A."/>
        </authorList>
    </citation>
    <scope>NUCLEOTIDE SEQUENCE [LARGE SCALE GENOMIC DNA]</scope>
    <source>
        <strain evidence="1 2">RABM</strain>
    </source>
</reference>